<protein>
    <submittedName>
        <fullName evidence="1">Uncharacterized protein</fullName>
    </submittedName>
</protein>
<dbReference type="EMBL" id="HBGY01029907">
    <property type="protein sequence ID" value="CAD9606837.1"/>
    <property type="molecule type" value="Transcribed_RNA"/>
</dbReference>
<reference evidence="1" key="1">
    <citation type="submission" date="2021-01" db="EMBL/GenBank/DDBJ databases">
        <authorList>
            <person name="Corre E."/>
            <person name="Pelletier E."/>
            <person name="Niang G."/>
            <person name="Scheremetjew M."/>
            <person name="Finn R."/>
            <person name="Kale V."/>
            <person name="Holt S."/>
            <person name="Cochrane G."/>
            <person name="Meng A."/>
            <person name="Brown T."/>
            <person name="Cohen L."/>
        </authorList>
    </citation>
    <scope>NUCLEOTIDE SEQUENCE</scope>
    <source>
        <strain evidence="1">B650</strain>
    </source>
</reference>
<gene>
    <name evidence="1" type="ORF">LDAN0321_LOCUS18586</name>
</gene>
<evidence type="ECO:0000313" key="1">
    <source>
        <dbReference type="EMBL" id="CAD9606837.1"/>
    </source>
</evidence>
<organism evidence="1">
    <name type="scientific">Leptocylindrus danicus</name>
    <dbReference type="NCBI Taxonomy" id="163516"/>
    <lineage>
        <taxon>Eukaryota</taxon>
        <taxon>Sar</taxon>
        <taxon>Stramenopiles</taxon>
        <taxon>Ochrophyta</taxon>
        <taxon>Bacillariophyta</taxon>
        <taxon>Coscinodiscophyceae</taxon>
        <taxon>Chaetocerotophycidae</taxon>
        <taxon>Leptocylindrales</taxon>
        <taxon>Leptocylindraceae</taxon>
        <taxon>Leptocylindrus</taxon>
    </lineage>
</organism>
<dbReference type="AlphaFoldDB" id="A0A7S2LJX5"/>
<proteinExistence type="predicted"/>
<accession>A0A7S2LJX5</accession>
<name>A0A7S2LJX5_9STRA</name>
<sequence>MIPSGGILRMRSSKFSLTHGVSTAPSTTTWATCIPWGPSSLAILCANDLRPLFATENAEKLGAPRMDAVAPVNIIVPLPRGTIAVAAARPVKNPEKQAISQHLKNFLAGF</sequence>